<organism evidence="1">
    <name type="scientific">Eucalyptus grandis</name>
    <name type="common">Flooded gum</name>
    <dbReference type="NCBI Taxonomy" id="71139"/>
    <lineage>
        <taxon>Eukaryota</taxon>
        <taxon>Viridiplantae</taxon>
        <taxon>Streptophyta</taxon>
        <taxon>Embryophyta</taxon>
        <taxon>Tracheophyta</taxon>
        <taxon>Spermatophyta</taxon>
        <taxon>Magnoliopsida</taxon>
        <taxon>eudicotyledons</taxon>
        <taxon>Gunneridae</taxon>
        <taxon>Pentapetalae</taxon>
        <taxon>rosids</taxon>
        <taxon>malvids</taxon>
        <taxon>Myrtales</taxon>
        <taxon>Myrtaceae</taxon>
        <taxon>Myrtoideae</taxon>
        <taxon>Eucalypteae</taxon>
        <taxon>Eucalyptus</taxon>
    </lineage>
</organism>
<name>A0A059AWJ0_EUCGR</name>
<gene>
    <name evidence="1" type="ORF">EUGRSUZ_H00562</name>
</gene>
<dbReference type="Gramene" id="KCW57805">
    <property type="protein sequence ID" value="KCW57805"/>
    <property type="gene ID" value="EUGRSUZ_H00562"/>
</dbReference>
<proteinExistence type="predicted"/>
<dbReference type="EMBL" id="KK198760">
    <property type="protein sequence ID" value="KCW57805.1"/>
    <property type="molecule type" value="Genomic_DNA"/>
</dbReference>
<reference evidence="1" key="1">
    <citation type="submission" date="2013-07" db="EMBL/GenBank/DDBJ databases">
        <title>The genome of Eucalyptus grandis.</title>
        <authorList>
            <person name="Schmutz J."/>
            <person name="Hayes R."/>
            <person name="Myburg A."/>
            <person name="Tuskan G."/>
            <person name="Grattapaglia D."/>
            <person name="Rokhsar D.S."/>
        </authorList>
    </citation>
    <scope>NUCLEOTIDE SEQUENCE</scope>
    <source>
        <tissue evidence="1">Leaf extractions</tissue>
    </source>
</reference>
<sequence>MYIYLQVVSRFVNKSGISGVYGSAERLYEIGLEYEYSQLGIQPGEIGLAWQCIRLLIRRIKKMFFNAYKLEIV</sequence>
<accession>A0A059AWJ0</accession>
<dbReference type="AlphaFoldDB" id="A0A059AWJ0"/>
<evidence type="ECO:0000313" key="1">
    <source>
        <dbReference type="EMBL" id="KCW57805.1"/>
    </source>
</evidence>
<protein>
    <submittedName>
        <fullName evidence="1">Uncharacterized protein</fullName>
    </submittedName>
</protein>
<dbReference type="InParanoid" id="A0A059AWJ0"/>